<feature type="binding site" evidence="12">
    <location>
        <position position="186"/>
    </location>
    <ligand>
        <name>a purine D-ribonucleoside</name>
        <dbReference type="ChEBI" id="CHEBI:142355"/>
    </ligand>
</feature>
<evidence type="ECO:0000256" key="9">
    <source>
        <dbReference type="ARBA" id="ARBA00031036"/>
    </source>
</evidence>
<comment type="catalytic activity">
    <reaction evidence="10">
        <text>a purine 2'-deoxy-D-ribonucleoside + phosphate = a purine nucleobase + 2-deoxy-alpha-D-ribose 1-phosphate</text>
        <dbReference type="Rhea" id="RHEA:36431"/>
        <dbReference type="ChEBI" id="CHEBI:26386"/>
        <dbReference type="ChEBI" id="CHEBI:43474"/>
        <dbReference type="ChEBI" id="CHEBI:57259"/>
        <dbReference type="ChEBI" id="CHEBI:142361"/>
        <dbReference type="EC" id="2.4.2.1"/>
    </reaction>
</comment>
<keyword evidence="8 11" id="KW-0808">Transferase</keyword>
<feature type="binding site" evidence="12">
    <location>
        <position position="205"/>
    </location>
    <ligand>
        <name>phosphate</name>
        <dbReference type="ChEBI" id="CHEBI:43474"/>
    </ligand>
</feature>
<evidence type="ECO:0000256" key="6">
    <source>
        <dbReference type="ARBA" id="ARBA00013834"/>
    </source>
</evidence>
<gene>
    <name evidence="14" type="ORF">AC529_16625</name>
</gene>
<evidence type="ECO:0000313" key="14">
    <source>
        <dbReference type="EMBL" id="KUP95626.1"/>
    </source>
</evidence>
<feature type="domain" description="Nucleoside phosphorylase" evidence="13">
    <location>
        <begin position="70"/>
        <end position="262"/>
    </location>
</feature>
<keyword evidence="7 11" id="KW-0328">Glycosyltransferase</keyword>
<evidence type="ECO:0000256" key="5">
    <source>
        <dbReference type="ARBA" id="ARBA00011886"/>
    </source>
</evidence>
<dbReference type="STRING" id="665004.AC529_16625"/>
<reference evidence="15" key="1">
    <citation type="journal article" date="2017" name="Acta Aliment.">
        <title>Plant polysaccharide degrading enzyme system of Thermpbifida cellulosilytica TB100 revealed by de novo genome project data.</title>
        <authorList>
            <person name="Toth A."/>
            <person name="Baka E."/>
            <person name="Luzics S."/>
            <person name="Bata-Vidacs I."/>
            <person name="Nagy I."/>
            <person name="Balint B."/>
            <person name="Herceg R."/>
            <person name="Olasz F."/>
            <person name="Wilk T."/>
            <person name="Nagy T."/>
            <person name="Kriszt B."/>
            <person name="Nagy I."/>
            <person name="Kukolya J."/>
        </authorList>
    </citation>
    <scope>NUCLEOTIDE SEQUENCE [LARGE SCALE GENOMIC DNA]</scope>
    <source>
        <strain evidence="15">TB100</strain>
    </source>
</reference>
<protein>
    <recommendedName>
        <fullName evidence="6 11">Purine nucleoside phosphorylase</fullName>
        <ecNumber evidence="5 11">2.4.2.1</ecNumber>
    </recommendedName>
    <alternativeName>
        <fullName evidence="9 11">Inosine-guanosine phosphorylase</fullName>
    </alternativeName>
</protein>
<dbReference type="CDD" id="cd09009">
    <property type="entry name" value="PNP-EcPNPII_like"/>
    <property type="match status" value="1"/>
</dbReference>
<dbReference type="InterPro" id="IPR000845">
    <property type="entry name" value="Nucleoside_phosphorylase_d"/>
</dbReference>
<comment type="subunit">
    <text evidence="4">Homotrimer.</text>
</comment>
<comment type="caution">
    <text evidence="14">The sequence shown here is derived from an EMBL/GenBank/DDBJ whole genome shotgun (WGS) entry which is preliminary data.</text>
</comment>
<feature type="binding site" evidence="12">
    <location>
        <position position="117"/>
    </location>
    <ligand>
        <name>phosphate</name>
        <dbReference type="ChEBI" id="CHEBI:43474"/>
    </ligand>
</feature>
<organism evidence="14 15">
    <name type="scientific">Thermobifida cellulosilytica TB100</name>
    <dbReference type="NCBI Taxonomy" id="665004"/>
    <lineage>
        <taxon>Bacteria</taxon>
        <taxon>Bacillati</taxon>
        <taxon>Actinomycetota</taxon>
        <taxon>Actinomycetes</taxon>
        <taxon>Streptosporangiales</taxon>
        <taxon>Nocardiopsidaceae</taxon>
        <taxon>Thermobifida</taxon>
    </lineage>
</organism>
<dbReference type="NCBIfam" id="NF006054">
    <property type="entry name" value="PRK08202.1"/>
    <property type="match status" value="1"/>
</dbReference>
<dbReference type="UniPathway" id="UPA00606"/>
<dbReference type="AlphaFoldDB" id="A0A147KE90"/>
<evidence type="ECO:0000259" key="13">
    <source>
        <dbReference type="Pfam" id="PF01048"/>
    </source>
</evidence>
<evidence type="ECO:0000256" key="4">
    <source>
        <dbReference type="ARBA" id="ARBA00011233"/>
    </source>
</evidence>
<proteinExistence type="inferred from homology"/>
<evidence type="ECO:0000256" key="10">
    <source>
        <dbReference type="ARBA" id="ARBA00048556"/>
    </source>
</evidence>
<feature type="binding site" evidence="12">
    <location>
        <position position="65"/>
    </location>
    <ligand>
        <name>phosphate</name>
        <dbReference type="ChEBI" id="CHEBI:43474"/>
    </ligand>
</feature>
<dbReference type="GO" id="GO:0009116">
    <property type="term" value="P:nucleoside metabolic process"/>
    <property type="evidence" value="ECO:0007669"/>
    <property type="project" value="UniProtKB-UniRule"/>
</dbReference>
<dbReference type="EC" id="2.4.2.1" evidence="5 11"/>
<evidence type="ECO:0000313" key="15">
    <source>
        <dbReference type="Proteomes" id="UP000074382"/>
    </source>
</evidence>
<sequence length="265" mass="27447">MSIQAHARARAAADRLRSRTGVDSYTAAVILGSGWGPAADALGASGVELDVTQLPGFAEPTALGHRGVVRSVPGHRGELLVFLGRTHLYEDHEVDTVVHSVRTAIAAGADTIVLTNAAGTLDPALEPGRLALVSDHINLTGRSPVVGPRFVDLTDAYSAELRALAREVDPSLPEAVYAAVPGPHFETPAEIRMLRVLGADLVGMSTVMETIAARELGARVLALSLVTNLAAGLAPGPVRHDEVLAVGRAAAGDVGVLLADVLKKI</sequence>
<dbReference type="GO" id="GO:0005737">
    <property type="term" value="C:cytoplasm"/>
    <property type="evidence" value="ECO:0007669"/>
    <property type="project" value="TreeGrafter"/>
</dbReference>
<dbReference type="OrthoDB" id="1523230at2"/>
<feature type="binding site" evidence="12">
    <location>
        <position position="33"/>
    </location>
    <ligand>
        <name>phosphate</name>
        <dbReference type="ChEBI" id="CHEBI:43474"/>
    </ligand>
</feature>
<evidence type="ECO:0000256" key="2">
    <source>
        <dbReference type="ARBA" id="ARBA00005058"/>
    </source>
</evidence>
<dbReference type="SUPFAM" id="SSF53167">
    <property type="entry name" value="Purine and uridine phosphorylases"/>
    <property type="match status" value="1"/>
</dbReference>
<feature type="binding site" evidence="12">
    <location>
        <position position="228"/>
    </location>
    <ligand>
        <name>a purine D-ribonucleoside</name>
        <dbReference type="ChEBI" id="CHEBI:142355"/>
    </ligand>
</feature>
<dbReference type="PATRIC" id="fig|665004.4.peg.3542"/>
<dbReference type="PIRSF" id="PIRSF000477">
    <property type="entry name" value="PurNPase"/>
    <property type="match status" value="1"/>
</dbReference>
<evidence type="ECO:0000256" key="11">
    <source>
        <dbReference type="PIRNR" id="PIRNR000477"/>
    </source>
</evidence>
<dbReference type="NCBIfam" id="TIGR01697">
    <property type="entry name" value="PNPH-PUNA-XAPA"/>
    <property type="match status" value="1"/>
</dbReference>
<evidence type="ECO:0000256" key="3">
    <source>
        <dbReference type="ARBA" id="ARBA00006751"/>
    </source>
</evidence>
<evidence type="ECO:0000256" key="12">
    <source>
        <dbReference type="PIRSR" id="PIRSR000477-2"/>
    </source>
</evidence>
<keyword evidence="15" id="KW-1185">Reference proteome</keyword>
<dbReference type="RefSeq" id="WP_068758194.1">
    <property type="nucleotide sequence ID" value="NZ_KQ950185.1"/>
</dbReference>
<comment type="similarity">
    <text evidence="3 11">Belongs to the PNP/MTAP phosphorylase family.</text>
</comment>
<dbReference type="Gene3D" id="3.40.50.1580">
    <property type="entry name" value="Nucleoside phosphorylase domain"/>
    <property type="match status" value="1"/>
</dbReference>
<dbReference type="GO" id="GO:0004731">
    <property type="term" value="F:purine-nucleoside phosphorylase activity"/>
    <property type="evidence" value="ECO:0007669"/>
    <property type="project" value="UniProtKB-UniRule"/>
</dbReference>
<dbReference type="InterPro" id="IPR011268">
    <property type="entry name" value="Purine_phosphorylase"/>
</dbReference>
<dbReference type="NCBIfam" id="TIGR01698">
    <property type="entry name" value="PUNP"/>
    <property type="match status" value="1"/>
</dbReference>
<comment type="pathway">
    <text evidence="2 11">Purine metabolism; purine nucleoside salvage.</text>
</comment>
<evidence type="ECO:0000256" key="1">
    <source>
        <dbReference type="ARBA" id="ARBA00002678"/>
    </source>
</evidence>
<dbReference type="Proteomes" id="UP000074382">
    <property type="component" value="Unassembled WGS sequence"/>
</dbReference>
<dbReference type="EMBL" id="LGEM01000117">
    <property type="protein sequence ID" value="KUP95626.1"/>
    <property type="molecule type" value="Genomic_DNA"/>
</dbReference>
<accession>A0A147KE90</accession>
<comment type="function">
    <text evidence="1">The purine nucleoside phosphorylases catalyze the phosphorolytic breakdown of the N-glycosidic bond in the beta-(deoxy)ribonucleoside molecules, with the formation of the corresponding free purine bases and pentose-1-phosphate. Cleaves guanosine, inosine, 2'-deoxyguanosine and 2'-deoxyinosine.</text>
</comment>
<dbReference type="InterPro" id="IPR035994">
    <property type="entry name" value="Nucleoside_phosphorylase_sf"/>
</dbReference>
<dbReference type="Pfam" id="PF01048">
    <property type="entry name" value="PNP_UDP_1"/>
    <property type="match status" value="1"/>
</dbReference>
<dbReference type="PANTHER" id="PTHR11904:SF9">
    <property type="entry name" value="PURINE NUCLEOSIDE PHOSPHORYLASE-RELATED"/>
    <property type="match status" value="1"/>
</dbReference>
<feature type="binding site" evidence="12">
    <location>
        <begin position="85"/>
        <end position="87"/>
    </location>
    <ligand>
        <name>phosphate</name>
        <dbReference type="ChEBI" id="CHEBI:43474"/>
    </ligand>
</feature>
<name>A0A147KE90_THECS</name>
<evidence type="ECO:0000256" key="7">
    <source>
        <dbReference type="ARBA" id="ARBA00022676"/>
    </source>
</evidence>
<dbReference type="PANTHER" id="PTHR11904">
    <property type="entry name" value="METHYLTHIOADENOSINE/PURINE NUCLEOSIDE PHOSPHORYLASE"/>
    <property type="match status" value="1"/>
</dbReference>
<evidence type="ECO:0000256" key="8">
    <source>
        <dbReference type="ARBA" id="ARBA00022679"/>
    </source>
</evidence>
<dbReference type="InterPro" id="IPR011269">
    <property type="entry name" value="PUNP"/>
</dbReference>